<dbReference type="Gene3D" id="3.40.50.300">
    <property type="entry name" value="P-loop containing nucleotide triphosphate hydrolases"/>
    <property type="match status" value="1"/>
</dbReference>
<dbReference type="CDD" id="cd03263">
    <property type="entry name" value="ABC_subfamily_A"/>
    <property type="match status" value="1"/>
</dbReference>
<dbReference type="PROSITE" id="PS50893">
    <property type="entry name" value="ABC_TRANSPORTER_2"/>
    <property type="match status" value="1"/>
</dbReference>
<dbReference type="InterPro" id="IPR003593">
    <property type="entry name" value="AAA+_ATPase"/>
</dbReference>
<dbReference type="Pfam" id="PF00005">
    <property type="entry name" value="ABC_tran"/>
    <property type="match status" value="1"/>
</dbReference>
<dbReference type="PANTHER" id="PTHR19229">
    <property type="entry name" value="ATP-BINDING CASSETTE TRANSPORTER SUBFAMILY A ABCA"/>
    <property type="match status" value="1"/>
</dbReference>
<sequence length="410" mass="45188">LWILLVAARSIAPRADKILFCVLYSLNPNAALHYALKTFADYKHSGNLELSWSRSFEGFTHHFTPGAALVMLLVDIIWMSIATLFFDSMFSDSDFTLFKLLFGRKYLSGSVTSPEQNDSNKETDEGLLKTQAGISVRRLVKIWASTGERAVDGMSLEAYVGQVTVLLGQNGAGKSTTFSVICGITSPTAGKVFICGLDIQQYRSESRKRIGLCPQANALFNQLTVDEHLWLIHGIKGADGDYKVEGQQLLDQLNLDEKSNELAMNLSGGQKRKLSVSMALIGHSSVVLLDEPTAGMDPGARRDVEALLEKIKVDRTVLLTTHYMDEAELLGDRVAIMVHGRVHCCGTLQFLKRRFGTGYVMTVVVAEKANTQDIAETLAETAARYIPGAEKGKVHGKQFEIILPKEQQEK</sequence>
<dbReference type="GO" id="GO:0005524">
    <property type="term" value="F:ATP binding"/>
    <property type="evidence" value="ECO:0007669"/>
    <property type="project" value="UniProtKB-KW"/>
</dbReference>
<dbReference type="WBParaSite" id="HPLM_0000773101-mRNA-1">
    <property type="protein sequence ID" value="HPLM_0000773101-mRNA-1"/>
    <property type="gene ID" value="HPLM_0000773101"/>
</dbReference>
<dbReference type="PROSITE" id="PS00211">
    <property type="entry name" value="ABC_TRANSPORTER_1"/>
    <property type="match status" value="1"/>
</dbReference>
<dbReference type="PANTHER" id="PTHR19229:SF151">
    <property type="entry name" value="ABC TRANSPORTER DOMAIN-CONTAINING PROTEIN"/>
    <property type="match status" value="1"/>
</dbReference>
<reference evidence="4" key="1">
    <citation type="submission" date="2017-02" db="UniProtKB">
        <authorList>
            <consortium name="WormBaseParasite"/>
        </authorList>
    </citation>
    <scope>IDENTIFICATION</scope>
</reference>
<evidence type="ECO:0000313" key="4">
    <source>
        <dbReference type="WBParaSite" id="HPLM_0000773101-mRNA-1"/>
    </source>
</evidence>
<feature type="domain" description="ABC transporter" evidence="3">
    <location>
        <begin position="134"/>
        <end position="364"/>
    </location>
</feature>
<proteinExistence type="predicted"/>
<keyword evidence="2" id="KW-0067">ATP-binding</keyword>
<name>A0A0N4WBB6_HAEPC</name>
<dbReference type="GO" id="GO:0016020">
    <property type="term" value="C:membrane"/>
    <property type="evidence" value="ECO:0007669"/>
    <property type="project" value="InterPro"/>
</dbReference>
<dbReference type="InterPro" id="IPR026082">
    <property type="entry name" value="ABCA"/>
</dbReference>
<dbReference type="FunFam" id="3.40.50.300:FF:000933">
    <property type="entry name" value="ABC transporter A family member 7"/>
    <property type="match status" value="1"/>
</dbReference>
<evidence type="ECO:0000256" key="2">
    <source>
        <dbReference type="ARBA" id="ARBA00022840"/>
    </source>
</evidence>
<dbReference type="GO" id="GO:0005319">
    <property type="term" value="F:lipid transporter activity"/>
    <property type="evidence" value="ECO:0007669"/>
    <property type="project" value="TreeGrafter"/>
</dbReference>
<dbReference type="AlphaFoldDB" id="A0A0N4WBB6"/>
<organism evidence="4">
    <name type="scientific">Haemonchus placei</name>
    <name type="common">Barber's pole worm</name>
    <dbReference type="NCBI Taxonomy" id="6290"/>
    <lineage>
        <taxon>Eukaryota</taxon>
        <taxon>Metazoa</taxon>
        <taxon>Ecdysozoa</taxon>
        <taxon>Nematoda</taxon>
        <taxon>Chromadorea</taxon>
        <taxon>Rhabditida</taxon>
        <taxon>Rhabditina</taxon>
        <taxon>Rhabditomorpha</taxon>
        <taxon>Strongyloidea</taxon>
        <taxon>Trichostrongylidae</taxon>
        <taxon>Haemonchus</taxon>
    </lineage>
</organism>
<protein>
    <submittedName>
        <fullName evidence="4">ABC transporter domain-containing protein</fullName>
    </submittedName>
</protein>
<dbReference type="GO" id="GO:0140359">
    <property type="term" value="F:ABC-type transporter activity"/>
    <property type="evidence" value="ECO:0007669"/>
    <property type="project" value="InterPro"/>
</dbReference>
<dbReference type="SMART" id="SM00382">
    <property type="entry name" value="AAA"/>
    <property type="match status" value="1"/>
</dbReference>
<keyword evidence="1" id="KW-0547">Nucleotide-binding</keyword>
<dbReference type="SUPFAM" id="SSF52540">
    <property type="entry name" value="P-loop containing nucleoside triphosphate hydrolases"/>
    <property type="match status" value="1"/>
</dbReference>
<dbReference type="InterPro" id="IPR003439">
    <property type="entry name" value="ABC_transporter-like_ATP-bd"/>
</dbReference>
<dbReference type="InterPro" id="IPR027417">
    <property type="entry name" value="P-loop_NTPase"/>
</dbReference>
<dbReference type="InterPro" id="IPR017871">
    <property type="entry name" value="ABC_transporter-like_CS"/>
</dbReference>
<dbReference type="GO" id="GO:0016887">
    <property type="term" value="F:ATP hydrolysis activity"/>
    <property type="evidence" value="ECO:0007669"/>
    <property type="project" value="InterPro"/>
</dbReference>
<evidence type="ECO:0000259" key="3">
    <source>
        <dbReference type="PROSITE" id="PS50893"/>
    </source>
</evidence>
<evidence type="ECO:0000256" key="1">
    <source>
        <dbReference type="ARBA" id="ARBA00022741"/>
    </source>
</evidence>
<accession>A0A0N4WBB6</accession>
<dbReference type="OMA" id="AMIEGHH"/>